<dbReference type="GO" id="GO:0071944">
    <property type="term" value="C:cell periphery"/>
    <property type="evidence" value="ECO:0007669"/>
    <property type="project" value="UniProtKB-ARBA"/>
</dbReference>
<accession>A0A165FKK1</accession>
<evidence type="ECO:0000256" key="2">
    <source>
        <dbReference type="ARBA" id="ARBA00022692"/>
    </source>
</evidence>
<evidence type="ECO:0000256" key="1">
    <source>
        <dbReference type="ARBA" id="ARBA00004167"/>
    </source>
</evidence>
<comment type="subcellular location">
    <subcellularLocation>
        <location evidence="1">Membrane</location>
        <topology evidence="1">Single-pass membrane protein</topology>
    </subcellularLocation>
</comment>
<dbReference type="GO" id="GO:0016020">
    <property type="term" value="C:membrane"/>
    <property type="evidence" value="ECO:0007669"/>
    <property type="project" value="UniProtKB-SubCell"/>
</dbReference>
<feature type="region of interest" description="Disordered" evidence="5">
    <location>
        <begin position="273"/>
        <end position="308"/>
    </location>
</feature>
<dbReference type="AlphaFoldDB" id="A0A165FKK1"/>
<dbReference type="OrthoDB" id="4120606at2759"/>
<reference evidence="8 9" key="1">
    <citation type="journal article" date="2016" name="Fungal Biol.">
        <title>The genome of Xylona heveae provides a window into fungal endophytism.</title>
        <authorList>
            <person name="Gazis R."/>
            <person name="Kuo A."/>
            <person name="Riley R."/>
            <person name="LaButti K."/>
            <person name="Lipzen A."/>
            <person name="Lin J."/>
            <person name="Amirebrahimi M."/>
            <person name="Hesse C.N."/>
            <person name="Spatafora J.W."/>
            <person name="Henrissat B."/>
            <person name="Hainaut M."/>
            <person name="Grigoriev I.V."/>
            <person name="Hibbett D.S."/>
        </authorList>
    </citation>
    <scope>NUCLEOTIDE SEQUENCE [LARGE SCALE GENOMIC DNA]</scope>
    <source>
        <strain evidence="8 9">TC161</strain>
    </source>
</reference>
<feature type="transmembrane region" description="Helical" evidence="6">
    <location>
        <begin position="241"/>
        <end position="265"/>
    </location>
</feature>
<protein>
    <recommendedName>
        <fullName evidence="10">WSC domain-containing protein</fullName>
    </recommendedName>
</protein>
<keyword evidence="4 6" id="KW-0472">Membrane</keyword>
<evidence type="ECO:0008006" key="10">
    <source>
        <dbReference type="Google" id="ProtNLM"/>
    </source>
</evidence>
<dbReference type="EMBL" id="KV407461">
    <property type="protein sequence ID" value="KZF21084.1"/>
    <property type="molecule type" value="Genomic_DNA"/>
</dbReference>
<keyword evidence="7" id="KW-0732">Signal</keyword>
<evidence type="ECO:0000256" key="6">
    <source>
        <dbReference type="SAM" id="Phobius"/>
    </source>
</evidence>
<gene>
    <name evidence="8" type="ORF">L228DRAFT_248847</name>
</gene>
<dbReference type="InParanoid" id="A0A165FKK1"/>
<evidence type="ECO:0000256" key="4">
    <source>
        <dbReference type="ARBA" id="ARBA00023136"/>
    </source>
</evidence>
<keyword evidence="3 6" id="KW-1133">Transmembrane helix</keyword>
<organism evidence="8 9">
    <name type="scientific">Xylona heveae (strain CBS 132557 / TC161)</name>
    <dbReference type="NCBI Taxonomy" id="1328760"/>
    <lineage>
        <taxon>Eukaryota</taxon>
        <taxon>Fungi</taxon>
        <taxon>Dikarya</taxon>
        <taxon>Ascomycota</taxon>
        <taxon>Pezizomycotina</taxon>
        <taxon>Xylonomycetes</taxon>
        <taxon>Xylonales</taxon>
        <taxon>Xylonaceae</taxon>
        <taxon>Xylona</taxon>
    </lineage>
</organism>
<dbReference type="Proteomes" id="UP000076632">
    <property type="component" value="Unassembled WGS sequence"/>
</dbReference>
<feature type="signal peptide" evidence="7">
    <location>
        <begin position="1"/>
        <end position="18"/>
    </location>
</feature>
<dbReference type="OMA" id="NMASACT"/>
<feature type="compositionally biased region" description="Basic and acidic residues" evidence="5">
    <location>
        <begin position="294"/>
        <end position="306"/>
    </location>
</feature>
<evidence type="ECO:0000256" key="3">
    <source>
        <dbReference type="ARBA" id="ARBA00022989"/>
    </source>
</evidence>
<feature type="chain" id="PRO_5007857801" description="WSC domain-containing protein" evidence="7">
    <location>
        <begin position="19"/>
        <end position="335"/>
    </location>
</feature>
<dbReference type="InterPro" id="IPR051694">
    <property type="entry name" value="Immunoregulatory_rcpt-like"/>
</dbReference>
<dbReference type="PANTHER" id="PTHR15549">
    <property type="entry name" value="PAIRED IMMUNOGLOBULIN-LIKE TYPE 2 RECEPTOR"/>
    <property type="match status" value="1"/>
</dbReference>
<dbReference type="GeneID" id="28898088"/>
<name>A0A165FKK1_XYLHT</name>
<keyword evidence="9" id="KW-1185">Reference proteome</keyword>
<sequence>MLFFPFLLLLFHVLHVQGLEVSNNSACADICGGGSTFSSDLVCADTDYDNTSQGKAMRQCLQCEGNSTAYEGPWDNDIYWFLFNMKYTAQECLFGGNSSPQLTACNATCTPLKKTLLTLWLLPPRPPLYDYCSVDNGAFIHYGGGCANCLENTLGSVILGNFLSTMLSACGNQPNASKSETISIPRKLFMTATLGNVPTSSSSASSALASTSASTTSTSSPTTSSSPSSSPSSGLSTGAKAGIGAGIGAGAVVALAAIGVFFFVVRPRRRRQAEGGEYAIAPQTGSPPTGPYEIEAKEGSPGKLGEHNSAVELQSRAVHEADGTTQMAELPADNH</sequence>
<evidence type="ECO:0000313" key="8">
    <source>
        <dbReference type="EMBL" id="KZF21084.1"/>
    </source>
</evidence>
<evidence type="ECO:0000256" key="7">
    <source>
        <dbReference type="SAM" id="SignalP"/>
    </source>
</evidence>
<dbReference type="RefSeq" id="XP_018186639.1">
    <property type="nucleotide sequence ID" value="XM_018332951.1"/>
</dbReference>
<evidence type="ECO:0000256" key="5">
    <source>
        <dbReference type="SAM" id="MobiDB-lite"/>
    </source>
</evidence>
<evidence type="ECO:0000313" key="9">
    <source>
        <dbReference type="Proteomes" id="UP000076632"/>
    </source>
</evidence>
<proteinExistence type="predicted"/>
<feature type="region of interest" description="Disordered" evidence="5">
    <location>
        <begin position="212"/>
        <end position="237"/>
    </location>
</feature>
<keyword evidence="2 6" id="KW-0812">Transmembrane</keyword>